<sequence length="202" mass="22276">MKLFVATDIFGDTPELQVWLAPIVQASGGMLELVSPYKTPLAKELVAPAAGAADELVYQQFLAQGGLSAYVEKLQQRLQLQQEPFVAIGFSAGAAALWQLAASPQPGLQQLFAFYGGQIRHHAELTPLVSTTLIWTQETHFDVAQLHQQLHQQLAQRPLVSSVLTHFEHGFINPYSKGFNHKAASDYQHWLIAKMSCVVKVT</sequence>
<reference evidence="2 3" key="1">
    <citation type="submission" date="2019-01" db="EMBL/GenBank/DDBJ databases">
        <authorList>
            <person name="Chen W.-M."/>
        </authorList>
    </citation>
    <scope>NUCLEOTIDE SEQUENCE [LARGE SCALE GENOMIC DNA]</scope>
    <source>
        <strain evidence="2 3">KYPC3</strain>
    </source>
</reference>
<organism evidence="2 3">
    <name type="scientific">Rheinheimera riviphila</name>
    <dbReference type="NCBI Taxonomy" id="1834037"/>
    <lineage>
        <taxon>Bacteria</taxon>
        <taxon>Pseudomonadati</taxon>
        <taxon>Pseudomonadota</taxon>
        <taxon>Gammaproteobacteria</taxon>
        <taxon>Chromatiales</taxon>
        <taxon>Chromatiaceae</taxon>
        <taxon>Rheinheimera</taxon>
    </lineage>
</organism>
<gene>
    <name evidence="2" type="ORF">EOE67_12425</name>
</gene>
<dbReference type="OrthoDB" id="8478808at2"/>
<dbReference type="EMBL" id="SACS01000012">
    <property type="protein sequence ID" value="RVU37108.1"/>
    <property type="molecule type" value="Genomic_DNA"/>
</dbReference>
<dbReference type="Pfam" id="PF01738">
    <property type="entry name" value="DLH"/>
    <property type="match status" value="1"/>
</dbReference>
<dbReference type="InterPro" id="IPR029058">
    <property type="entry name" value="AB_hydrolase_fold"/>
</dbReference>
<dbReference type="RefSeq" id="WP_127699400.1">
    <property type="nucleotide sequence ID" value="NZ_SACS01000012.1"/>
</dbReference>
<dbReference type="InterPro" id="IPR002925">
    <property type="entry name" value="Dienelactn_hydro"/>
</dbReference>
<keyword evidence="3" id="KW-1185">Reference proteome</keyword>
<proteinExistence type="predicted"/>
<dbReference type="Proteomes" id="UP000283077">
    <property type="component" value="Unassembled WGS sequence"/>
</dbReference>
<evidence type="ECO:0000259" key="1">
    <source>
        <dbReference type="Pfam" id="PF01738"/>
    </source>
</evidence>
<dbReference type="SUPFAM" id="SSF53474">
    <property type="entry name" value="alpha/beta-Hydrolases"/>
    <property type="match status" value="1"/>
</dbReference>
<dbReference type="Gene3D" id="3.40.50.1820">
    <property type="entry name" value="alpha/beta hydrolase"/>
    <property type="match status" value="1"/>
</dbReference>
<evidence type="ECO:0000313" key="2">
    <source>
        <dbReference type="EMBL" id="RVU37108.1"/>
    </source>
</evidence>
<name>A0A437QRH5_9GAMM</name>
<dbReference type="AlphaFoldDB" id="A0A437QRH5"/>
<dbReference type="GO" id="GO:0016787">
    <property type="term" value="F:hydrolase activity"/>
    <property type="evidence" value="ECO:0007669"/>
    <property type="project" value="InterPro"/>
</dbReference>
<feature type="domain" description="Dienelactone hydrolase" evidence="1">
    <location>
        <begin position="63"/>
        <end position="186"/>
    </location>
</feature>
<evidence type="ECO:0000313" key="3">
    <source>
        <dbReference type="Proteomes" id="UP000283077"/>
    </source>
</evidence>
<comment type="caution">
    <text evidence="2">The sequence shown here is derived from an EMBL/GenBank/DDBJ whole genome shotgun (WGS) entry which is preliminary data.</text>
</comment>
<accession>A0A437QRH5</accession>
<protein>
    <recommendedName>
        <fullName evidence="1">Dienelactone hydrolase domain-containing protein</fullName>
    </recommendedName>
</protein>